<feature type="transmembrane region" description="Helical" evidence="5">
    <location>
        <begin position="322"/>
        <end position="349"/>
    </location>
</feature>
<dbReference type="Pfam" id="PF07690">
    <property type="entry name" value="MFS_1"/>
    <property type="match status" value="1"/>
</dbReference>
<accession>Q54NX1</accession>
<dbReference type="FunCoup" id="Q54NX1">
    <property type="interactions" value="1"/>
</dbReference>
<feature type="transmembrane region" description="Helical" evidence="5">
    <location>
        <begin position="574"/>
        <end position="596"/>
    </location>
</feature>
<feature type="compositionally biased region" description="Low complexity" evidence="4">
    <location>
        <begin position="100"/>
        <end position="129"/>
    </location>
</feature>
<evidence type="ECO:0000313" key="6">
    <source>
        <dbReference type="EMBL" id="EAL64935.1"/>
    </source>
</evidence>
<dbReference type="AlphaFoldDB" id="Q54NX1"/>
<keyword evidence="7" id="KW-1185">Reference proteome</keyword>
<reference evidence="6 7" key="1">
    <citation type="journal article" date="2005" name="Nature">
        <title>The genome of the social amoeba Dictyostelium discoideum.</title>
        <authorList>
            <consortium name="The Dictyostelium discoideum Sequencing Consortium"/>
            <person name="Eichinger L."/>
            <person name="Pachebat J.A."/>
            <person name="Glockner G."/>
            <person name="Rajandream M.A."/>
            <person name="Sucgang R."/>
            <person name="Berriman M."/>
            <person name="Song J."/>
            <person name="Olsen R."/>
            <person name="Szafranski K."/>
            <person name="Xu Q."/>
            <person name="Tunggal B."/>
            <person name="Kummerfeld S."/>
            <person name="Madera M."/>
            <person name="Konfortov B.A."/>
            <person name="Rivero F."/>
            <person name="Bankier A.T."/>
            <person name="Lehmann R."/>
            <person name="Hamlin N."/>
            <person name="Davies R."/>
            <person name="Gaudet P."/>
            <person name="Fey P."/>
            <person name="Pilcher K."/>
            <person name="Chen G."/>
            <person name="Saunders D."/>
            <person name="Sodergren E."/>
            <person name="Davis P."/>
            <person name="Kerhornou A."/>
            <person name="Nie X."/>
            <person name="Hall N."/>
            <person name="Anjard C."/>
            <person name="Hemphill L."/>
            <person name="Bason N."/>
            <person name="Farbrother P."/>
            <person name="Desany B."/>
            <person name="Just E."/>
            <person name="Morio T."/>
            <person name="Rost R."/>
            <person name="Churcher C."/>
            <person name="Cooper J."/>
            <person name="Haydock S."/>
            <person name="van Driessche N."/>
            <person name="Cronin A."/>
            <person name="Goodhead I."/>
            <person name="Muzny D."/>
            <person name="Mourier T."/>
            <person name="Pain A."/>
            <person name="Lu M."/>
            <person name="Harper D."/>
            <person name="Lindsay R."/>
            <person name="Hauser H."/>
            <person name="James K."/>
            <person name="Quiles M."/>
            <person name="Madan Babu M."/>
            <person name="Saito T."/>
            <person name="Buchrieser C."/>
            <person name="Wardroper A."/>
            <person name="Felder M."/>
            <person name="Thangavelu M."/>
            <person name="Johnson D."/>
            <person name="Knights A."/>
            <person name="Loulseged H."/>
            <person name="Mungall K."/>
            <person name="Oliver K."/>
            <person name="Price C."/>
            <person name="Quail M.A."/>
            <person name="Urushihara H."/>
            <person name="Hernandez J."/>
            <person name="Rabbinowitsch E."/>
            <person name="Steffen D."/>
            <person name="Sanders M."/>
            <person name="Ma J."/>
            <person name="Kohara Y."/>
            <person name="Sharp S."/>
            <person name="Simmonds M."/>
            <person name="Spiegler S."/>
            <person name="Tivey A."/>
            <person name="Sugano S."/>
            <person name="White B."/>
            <person name="Walker D."/>
            <person name="Woodward J."/>
            <person name="Winckler T."/>
            <person name="Tanaka Y."/>
            <person name="Shaulsky G."/>
            <person name="Schleicher M."/>
            <person name="Weinstock G."/>
            <person name="Rosenthal A."/>
            <person name="Cox E.C."/>
            <person name="Chisholm R.L."/>
            <person name="Gibbs R."/>
            <person name="Loomis W.F."/>
            <person name="Platzer M."/>
            <person name="Kay R.R."/>
            <person name="Williams J."/>
            <person name="Dear P.H."/>
            <person name="Noegel A.A."/>
            <person name="Barrell B."/>
            <person name="Kuspa A."/>
        </authorList>
    </citation>
    <scope>NUCLEOTIDE SEQUENCE [LARGE SCALE GENOMIC DNA]</scope>
    <source>
        <strain evidence="6 7">AX4</strain>
    </source>
</reference>
<feature type="transmembrane region" description="Helical" evidence="5">
    <location>
        <begin position="386"/>
        <end position="406"/>
    </location>
</feature>
<proteinExistence type="predicted"/>
<feature type="compositionally biased region" description="Basic and acidic residues" evidence="4">
    <location>
        <begin position="1"/>
        <end position="11"/>
    </location>
</feature>
<feature type="compositionally biased region" description="Low complexity" evidence="4">
    <location>
        <begin position="12"/>
        <end position="24"/>
    </location>
</feature>
<dbReference type="HOGENOM" id="CLU_397636_0_0_1"/>
<dbReference type="OMA" id="LYPWIIS"/>
<evidence type="ECO:0000313" key="7">
    <source>
        <dbReference type="Proteomes" id="UP000002195"/>
    </source>
</evidence>
<protein>
    <recommendedName>
        <fullName evidence="8">Major facilitator superfamily (MFS) profile domain-containing protein</fullName>
    </recommendedName>
</protein>
<dbReference type="GO" id="GO:0022857">
    <property type="term" value="F:transmembrane transporter activity"/>
    <property type="evidence" value="ECO:0007669"/>
    <property type="project" value="InterPro"/>
</dbReference>
<dbReference type="GeneID" id="8624858"/>
<organism evidence="6 7">
    <name type="scientific">Dictyostelium discoideum</name>
    <name type="common">Social amoeba</name>
    <dbReference type="NCBI Taxonomy" id="44689"/>
    <lineage>
        <taxon>Eukaryota</taxon>
        <taxon>Amoebozoa</taxon>
        <taxon>Evosea</taxon>
        <taxon>Eumycetozoa</taxon>
        <taxon>Dictyostelia</taxon>
        <taxon>Dictyosteliales</taxon>
        <taxon>Dictyosteliaceae</taxon>
        <taxon>Dictyostelium</taxon>
    </lineage>
</organism>
<feature type="transmembrane region" description="Helical" evidence="5">
    <location>
        <begin position="273"/>
        <end position="292"/>
    </location>
</feature>
<keyword evidence="3 5" id="KW-0472">Membrane</keyword>
<sequence length="693" mass="77338">MTKGDFIRLEDSNSVSNGNENNINQYDSEFSEEGTASIGSNSGAIIMNQSKEDINMSGEIEEFNDDSQSLISPPKTSIDIQQQQQQEEQQEEEEEEDYQNIKSSNRSNNNNNNNSNYIPNNNSNNNNINYNNNNINVIGSYSDDNNEYDDDNIYGKNFKNKHQQSFNEFTLTLDDNGVNELNESDFITSMDDSGYIAPFSQYIKKNYNNNIYERILEQCEKIKIDASMHRSELILTSAYLFCFVALGISVGSLGPTLHSFTYHLHASTDQVGYFFSARGLGYFIFSLGCRFLDRVKNNNLVIAGCVILMSISLLLIPLSKNIWLTAFLFMLEGGGAGLIDSSLNTLIVWVWKEKVNPFMQLLHFSFGLGAFVAPLFVAGMSENSLFTQYFVLSMVMLSSFLTVIFLKPAKPPVVEDIELIPSTGNIDDNSNNNNNNNSSNIVDDAITNTINDKINESTDLKINNSNNNDISSSKTEKRLKIEVIAAIAVFLFFYVGGESGFGGWICTFSIENLKFDEKTGALLNSMFWGSFTVGRLAGVFISLVMSPQKMVIMDTLGCFFFTLLMIFFPNSSAILWISTAGLGLSLASIFPTAFSLPQNLSIPVTGESTSYMVIGAVAGEIVIPWLIGICQQYIGMHVLPWIVLFTLLISLIIYILINLRTIYIRSRGQNINFSFSNSIALLNHVVNNNNNNK</sequence>
<feature type="transmembrane region" description="Helical" evidence="5">
    <location>
        <begin position="299"/>
        <end position="316"/>
    </location>
</feature>
<name>Q54NX1_DICDI</name>
<feature type="region of interest" description="Disordered" evidence="4">
    <location>
        <begin position="1"/>
        <end position="44"/>
    </location>
</feature>
<feature type="transmembrane region" description="Helical" evidence="5">
    <location>
        <begin position="483"/>
        <end position="505"/>
    </location>
</feature>
<feature type="compositionally biased region" description="Acidic residues" evidence="4">
    <location>
        <begin position="88"/>
        <end position="98"/>
    </location>
</feature>
<keyword evidence="2 5" id="KW-1133">Transmembrane helix</keyword>
<feature type="region of interest" description="Disordered" evidence="4">
    <location>
        <begin position="63"/>
        <end position="129"/>
    </location>
</feature>
<evidence type="ECO:0000256" key="5">
    <source>
        <dbReference type="SAM" id="Phobius"/>
    </source>
</evidence>
<dbReference type="PANTHER" id="PTHR23121:SF9">
    <property type="entry name" value="SODIUM-DEPENDENT GLUCOSE TRANSPORTER 1"/>
    <property type="match status" value="1"/>
</dbReference>
<feature type="compositionally biased region" description="Polar residues" evidence="4">
    <location>
        <begin position="66"/>
        <end position="80"/>
    </location>
</feature>
<evidence type="ECO:0000256" key="2">
    <source>
        <dbReference type="ARBA" id="ARBA00022989"/>
    </source>
</evidence>
<feature type="transmembrane region" description="Helical" evidence="5">
    <location>
        <begin position="551"/>
        <end position="568"/>
    </location>
</feature>
<feature type="transmembrane region" description="Helical" evidence="5">
    <location>
        <begin position="525"/>
        <end position="544"/>
    </location>
</feature>
<dbReference type="FunFam" id="1.20.1250.20:FF:000286">
    <property type="entry name" value="MFS efflux transporter"/>
    <property type="match status" value="1"/>
</dbReference>
<dbReference type="InterPro" id="IPR036259">
    <property type="entry name" value="MFS_trans_sf"/>
</dbReference>
<dbReference type="KEGG" id="ddi:DDB_G0284943"/>
<keyword evidence="1 5" id="KW-0812">Transmembrane</keyword>
<dbReference type="EMBL" id="AAFI02000073">
    <property type="protein sequence ID" value="EAL64935.1"/>
    <property type="molecule type" value="Genomic_DNA"/>
</dbReference>
<evidence type="ECO:0000256" key="4">
    <source>
        <dbReference type="SAM" id="MobiDB-lite"/>
    </source>
</evidence>
<feature type="transmembrane region" description="Helical" evidence="5">
    <location>
        <begin position="608"/>
        <end position="627"/>
    </location>
</feature>
<comment type="caution">
    <text evidence="6">The sequence shown here is derived from an EMBL/GenBank/DDBJ whole genome shotgun (WGS) entry which is preliminary data.</text>
</comment>
<dbReference type="Proteomes" id="UP000002195">
    <property type="component" value="Unassembled WGS sequence"/>
</dbReference>
<gene>
    <name evidence="6" type="ORF">DDB_G0284943</name>
</gene>
<dbReference type="SUPFAM" id="SSF103473">
    <property type="entry name" value="MFS general substrate transporter"/>
    <property type="match status" value="1"/>
</dbReference>
<dbReference type="Gene3D" id="1.20.1250.20">
    <property type="entry name" value="MFS general substrate transporter like domains"/>
    <property type="match status" value="2"/>
</dbReference>
<feature type="transmembrane region" description="Helical" evidence="5">
    <location>
        <begin position="361"/>
        <end position="380"/>
    </location>
</feature>
<dbReference type="eggNOG" id="ENOG502R5UW">
    <property type="taxonomic scope" value="Eukaryota"/>
</dbReference>
<dbReference type="dictyBase" id="DDB_G0284943"/>
<feature type="transmembrane region" description="Helical" evidence="5">
    <location>
        <begin position="639"/>
        <end position="657"/>
    </location>
</feature>
<dbReference type="PaxDb" id="44689-DDB0186271"/>
<dbReference type="RefSeq" id="XP_639946.1">
    <property type="nucleotide sequence ID" value="XM_634854.1"/>
</dbReference>
<dbReference type="VEuPathDB" id="AmoebaDB:DDB_G0284943"/>
<dbReference type="PANTHER" id="PTHR23121">
    <property type="entry name" value="SODIUM-DEPENDENT GLUCOSE TRANSPORTER 1"/>
    <property type="match status" value="1"/>
</dbReference>
<evidence type="ECO:0008006" key="8">
    <source>
        <dbReference type="Google" id="ProtNLM"/>
    </source>
</evidence>
<evidence type="ECO:0000256" key="1">
    <source>
        <dbReference type="ARBA" id="ARBA00022692"/>
    </source>
</evidence>
<dbReference type="InParanoid" id="Q54NX1"/>
<evidence type="ECO:0000256" key="3">
    <source>
        <dbReference type="ARBA" id="ARBA00023136"/>
    </source>
</evidence>
<feature type="transmembrane region" description="Helical" evidence="5">
    <location>
        <begin position="233"/>
        <end position="253"/>
    </location>
</feature>
<dbReference type="PhylomeDB" id="Q54NX1"/>
<dbReference type="InterPro" id="IPR011701">
    <property type="entry name" value="MFS"/>
</dbReference>